<dbReference type="PROSITE" id="PS50235">
    <property type="entry name" value="USP_3"/>
    <property type="match status" value="1"/>
</dbReference>
<protein>
    <recommendedName>
        <fullName evidence="2">USP domain-containing protein</fullName>
    </recommendedName>
</protein>
<evidence type="ECO:0000256" key="1">
    <source>
        <dbReference type="SAM" id="MobiDB-lite"/>
    </source>
</evidence>
<dbReference type="PANTHER" id="PTHR24006">
    <property type="entry name" value="UBIQUITIN CARBOXYL-TERMINAL HYDROLASE"/>
    <property type="match status" value="1"/>
</dbReference>
<accession>A0A2G5I3S0</accession>
<feature type="compositionally biased region" description="Low complexity" evidence="1">
    <location>
        <begin position="73"/>
        <end position="89"/>
    </location>
</feature>
<name>A0A2G5I3S0_CERBT</name>
<dbReference type="GO" id="GO:0016579">
    <property type="term" value="P:protein deubiquitination"/>
    <property type="evidence" value="ECO:0007669"/>
    <property type="project" value="InterPro"/>
</dbReference>
<dbReference type="EMBL" id="LKMD01000101">
    <property type="protein sequence ID" value="PIA99464.1"/>
    <property type="molecule type" value="Genomic_DNA"/>
</dbReference>
<feature type="compositionally biased region" description="Polar residues" evidence="1">
    <location>
        <begin position="1"/>
        <end position="13"/>
    </location>
</feature>
<reference evidence="3 4" key="1">
    <citation type="submission" date="2015-10" db="EMBL/GenBank/DDBJ databases">
        <title>The cercosporin biosynthetic gene cluster was horizontally transferred to several fungal lineages and shown to be expanded in Cercospora beticola based on microsynteny with recipient genomes.</title>
        <authorList>
            <person name="De Jonge R."/>
            <person name="Ebert M.K."/>
            <person name="Suttle J.C."/>
            <person name="Jurick Ii W.M."/>
            <person name="Secor G.A."/>
            <person name="Thomma B.P."/>
            <person name="Van De Peer Y."/>
            <person name="Bolton M.D."/>
        </authorList>
    </citation>
    <scope>NUCLEOTIDE SEQUENCE [LARGE SCALE GENOMIC DNA]</scope>
    <source>
        <strain evidence="3 4">09-40</strain>
    </source>
</reference>
<feature type="domain" description="USP" evidence="2">
    <location>
        <begin position="139"/>
        <end position="482"/>
    </location>
</feature>
<dbReference type="AlphaFoldDB" id="A0A2G5I3S0"/>
<feature type="region of interest" description="Disordered" evidence="1">
    <location>
        <begin position="1"/>
        <end position="94"/>
    </location>
</feature>
<dbReference type="InterPro" id="IPR028889">
    <property type="entry name" value="USP"/>
</dbReference>
<dbReference type="Gene3D" id="3.90.70.10">
    <property type="entry name" value="Cysteine proteinases"/>
    <property type="match status" value="1"/>
</dbReference>
<evidence type="ECO:0000313" key="4">
    <source>
        <dbReference type="Proteomes" id="UP000230605"/>
    </source>
</evidence>
<dbReference type="InterPro" id="IPR018200">
    <property type="entry name" value="USP_CS"/>
</dbReference>
<comment type="caution">
    <text evidence="3">The sequence shown here is derived from an EMBL/GenBank/DDBJ whole genome shotgun (WGS) entry which is preliminary data.</text>
</comment>
<dbReference type="Proteomes" id="UP000230605">
    <property type="component" value="Chromosome 3"/>
</dbReference>
<dbReference type="PROSITE" id="PS00973">
    <property type="entry name" value="USP_2"/>
    <property type="match status" value="1"/>
</dbReference>
<evidence type="ECO:0000259" key="2">
    <source>
        <dbReference type="PROSITE" id="PS50235"/>
    </source>
</evidence>
<dbReference type="GO" id="GO:0005829">
    <property type="term" value="C:cytosol"/>
    <property type="evidence" value="ECO:0007669"/>
    <property type="project" value="TreeGrafter"/>
</dbReference>
<proteinExistence type="predicted"/>
<dbReference type="SUPFAM" id="SSF54001">
    <property type="entry name" value="Cysteine proteinases"/>
    <property type="match status" value="1"/>
</dbReference>
<sequence>MTKSPRSQQARTPSPSPKRQRLSSFDIMAGNFLTSPMVDRTQTPPIVESPAKRSPVEDWAWLPEASSPRRMRTPSLSSSLSSPGTPSPTDQQHSSDAEFYKWDGFLVTEDGQLGRQVQPDQGMEGRWSEFPDVWFPASKGLYNRGNDCYRSAVLQALLHLPAFYRYMGVIHRNCTTHSSGCLVCCIQDICHVYWAYEGISVDDEWAMIPSGVHAVDQSLYDEFHQALEANLPADFEDLKNDILLNAQSDAREFLGYLIREQIQSKKSDGDGISFDDMFELETQQAWTCTDCGRTKSDKSKTMQLGLYVPLNQEGLEDGRTLKSCLESNFASTFRIRCDSAFCIANTASTEQHSDGPERQVVTTITQAPEVLFIQFGRFDNLANKIFTEIRYPEFLDLNAHREPGLVDEECIYRLDSVVAHKGSDIDSGHYVAAVRRIDEDGFLVVDDSDEIAVSRGGDFQEMLKPTSQGWKGEAFILMYTKL</sequence>
<dbReference type="InterPro" id="IPR038765">
    <property type="entry name" value="Papain-like_cys_pep_sf"/>
</dbReference>
<dbReference type="InterPro" id="IPR050164">
    <property type="entry name" value="Peptidase_C19"/>
</dbReference>
<dbReference type="InterPro" id="IPR001394">
    <property type="entry name" value="Peptidase_C19_UCH"/>
</dbReference>
<gene>
    <name evidence="3" type="ORF">CB0940_03493</name>
</gene>
<dbReference type="GO" id="GO:0005634">
    <property type="term" value="C:nucleus"/>
    <property type="evidence" value="ECO:0007669"/>
    <property type="project" value="TreeGrafter"/>
</dbReference>
<organism evidence="3 4">
    <name type="scientific">Cercospora beticola</name>
    <name type="common">Sugarbeet leaf spot fungus</name>
    <dbReference type="NCBI Taxonomy" id="122368"/>
    <lineage>
        <taxon>Eukaryota</taxon>
        <taxon>Fungi</taxon>
        <taxon>Dikarya</taxon>
        <taxon>Ascomycota</taxon>
        <taxon>Pezizomycotina</taxon>
        <taxon>Dothideomycetes</taxon>
        <taxon>Dothideomycetidae</taxon>
        <taxon>Mycosphaerellales</taxon>
        <taxon>Mycosphaerellaceae</taxon>
        <taxon>Cercospora</taxon>
    </lineage>
</organism>
<dbReference type="OrthoDB" id="289038at2759"/>
<dbReference type="GO" id="GO:0004843">
    <property type="term" value="F:cysteine-type deubiquitinase activity"/>
    <property type="evidence" value="ECO:0007669"/>
    <property type="project" value="InterPro"/>
</dbReference>
<evidence type="ECO:0000313" key="3">
    <source>
        <dbReference type="EMBL" id="PIA99464.1"/>
    </source>
</evidence>
<dbReference type="CDD" id="cd02257">
    <property type="entry name" value="Peptidase_C19"/>
    <property type="match status" value="1"/>
</dbReference>
<dbReference type="Pfam" id="PF00443">
    <property type="entry name" value="UCH"/>
    <property type="match status" value="1"/>
</dbReference>